<dbReference type="Gene3D" id="3.30.70.2660">
    <property type="match status" value="1"/>
</dbReference>
<dbReference type="NCBIfam" id="TIGR01876">
    <property type="entry name" value="cas_Cas5d"/>
    <property type="match status" value="1"/>
</dbReference>
<evidence type="ECO:0000313" key="3">
    <source>
        <dbReference type="EMBL" id="ORA81683.1"/>
    </source>
</evidence>
<dbReference type="PIRSF" id="PIRSF029950">
    <property type="entry name" value="Cas_CT1134"/>
    <property type="match status" value="1"/>
</dbReference>
<dbReference type="NCBIfam" id="TIGR02593">
    <property type="entry name" value="CRISPR_cas5"/>
    <property type="match status" value="1"/>
</dbReference>
<comment type="caution">
    <text evidence="3">The sequence shown here is derived from an EMBL/GenBank/DDBJ whole genome shotgun (WGS) entry which is preliminary data.</text>
</comment>
<dbReference type="EMBL" id="MVHV01000012">
    <property type="protein sequence ID" value="ORA81683.1"/>
    <property type="molecule type" value="Genomic_DNA"/>
</dbReference>
<name>A0ABX3SRK4_MYCMA</name>
<keyword evidence="2" id="KW-0378">Hydrolase</keyword>
<evidence type="ECO:0000256" key="1">
    <source>
        <dbReference type="ARBA" id="ARBA00023118"/>
    </source>
</evidence>
<accession>A0ABX3SRK4</accession>
<evidence type="ECO:0000313" key="4">
    <source>
        <dbReference type="Proteomes" id="UP000243140"/>
    </source>
</evidence>
<dbReference type="InterPro" id="IPR021124">
    <property type="entry name" value="CRISPR-assoc_prot_Cas5"/>
</dbReference>
<gene>
    <name evidence="3" type="ORF">BST29_13270</name>
</gene>
<keyword evidence="2" id="KW-0694">RNA-binding</keyword>
<dbReference type="InterPro" id="IPR013422">
    <property type="entry name" value="CRISPR-assoc_prot_Cas5_N"/>
</dbReference>
<organism evidence="3 4">
    <name type="scientific">Mycobacterium malmoense</name>
    <dbReference type="NCBI Taxonomy" id="1780"/>
    <lineage>
        <taxon>Bacteria</taxon>
        <taxon>Bacillati</taxon>
        <taxon>Actinomycetota</taxon>
        <taxon>Actinomycetes</taxon>
        <taxon>Mycobacteriales</taxon>
        <taxon>Mycobacteriaceae</taxon>
        <taxon>Mycobacterium</taxon>
    </lineage>
</organism>
<dbReference type="RefSeq" id="WP_071512847.1">
    <property type="nucleotide sequence ID" value="NZ_CP060015.1"/>
</dbReference>
<dbReference type="InterPro" id="IPR010155">
    <property type="entry name" value="CRISPR-assoc_prot_Cas5d"/>
</dbReference>
<keyword evidence="4" id="KW-1185">Reference proteome</keyword>
<proteinExistence type="inferred from homology"/>
<dbReference type="EC" id="3.1.-.-" evidence="2"/>
<keyword evidence="2" id="KW-0540">Nuclease</keyword>
<reference evidence="3 4" key="1">
    <citation type="submission" date="2017-02" db="EMBL/GenBank/DDBJ databases">
        <title>The new phylogeny of genus Mycobacterium.</title>
        <authorList>
            <person name="Tortoli E."/>
            <person name="Trovato A."/>
            <person name="Cirillo D.M."/>
        </authorList>
    </citation>
    <scope>NUCLEOTIDE SEQUENCE [LARGE SCALE GENOMIC DNA]</scope>
    <source>
        <strain evidence="3 4">IP1130001</strain>
    </source>
</reference>
<dbReference type="Pfam" id="PF09704">
    <property type="entry name" value="Cas_Cas5d"/>
    <property type="match status" value="1"/>
</dbReference>
<comment type="similarity">
    <text evidence="2">Belongs to the CRISPR-associated protein Cas5 family. Subtype I-C/Dvulg subfamily.</text>
</comment>
<evidence type="ECO:0000256" key="2">
    <source>
        <dbReference type="PIRNR" id="PIRNR029950"/>
    </source>
</evidence>
<keyword evidence="1 2" id="KW-0051">Antiviral defense</keyword>
<comment type="function">
    <text evidence="2">CRISPR (clustered regularly interspaced short palindromic repeat) is an adaptive immune system that provides protection against mobile genetic elements (viruses, transposable elements and conjugative plasmids). CRISPR clusters contain spacers, sequences complementary to antecedent mobile elements, and target invading nucleic acids. CRISPR clusters are transcribed and processed into CRISPR RNA (crRNA).</text>
</comment>
<protein>
    <recommendedName>
        <fullName evidence="2">pre-crRNA processing endonuclease</fullName>
        <ecNumber evidence="2">3.1.-.-</ecNumber>
    </recommendedName>
</protein>
<keyword evidence="2" id="KW-0255">Endonuclease</keyword>
<sequence>MQTNGGFDPVNRRRPDEVAVRVWGPFACFTRPEYATERVSYPVITPPAAVGVLSSIFWKPEFDWIITRIWVLAEPQWVSMTRNEVKKRATLNVKINVLADRTQRHNLFLRDVDYVIFARLSLRPHASDPVAKYRDQFRRRVERGAFFAPPYLGLREYAASFAPVDIAGTRPLSSLTIPVGPMSLDLGYHGDDGRLTEPEFFGATVTGGVLDDIPVPARLKGR</sequence>
<dbReference type="Proteomes" id="UP000243140">
    <property type="component" value="Unassembled WGS sequence"/>
</dbReference>